<proteinExistence type="predicted"/>
<dbReference type="NCBIfam" id="NF033547">
    <property type="entry name" value="transpos_IS1595"/>
    <property type="match status" value="1"/>
</dbReference>
<dbReference type="Pfam" id="PF12762">
    <property type="entry name" value="DDE_Tnp_IS1595"/>
    <property type="match status" value="1"/>
</dbReference>
<sequence>MPTLSTIKADILTLTDVQQENLLNYISEILSLTPVSIQECREARFSKGKICPHCESHNVCKYGNSSGKQRYKCKFCLRTFTDFSKSVISGSKLPLKYWLEYAKCMILGFSIRRAAEHIDVCVKTSFYMRHRILDAIRIYIGIGHLDGVIEMDETYFAESFKGNHVKSGFVMPRPSRKRGKEVVKRGISSEQVCVLTGLDRQGNIYAELICKGRMKSSDLSRVLNDRIESDSILCTDSHKSYIHFVKDFGLEHKRIESGKRRTDDFYNIQRLNSFHSRLKLWMLRFKGVSTKYLVNYLYWMKWLEYFKDDKEMLKGKSMLLQTVSSQLDLNIEDYRNRLALYR</sequence>
<dbReference type="InterPro" id="IPR024445">
    <property type="entry name" value="Tnp_ISXO2-like"/>
</dbReference>
<organism evidence="1">
    <name type="scientific">Turicibacter sanguinis</name>
    <dbReference type="NCBI Taxonomy" id="154288"/>
    <lineage>
        <taxon>Bacteria</taxon>
        <taxon>Bacillati</taxon>
        <taxon>Bacillota</taxon>
        <taxon>Erysipelotrichia</taxon>
        <taxon>Erysipelotrichales</taxon>
        <taxon>Turicibacteraceae</taxon>
        <taxon>Turicibacter</taxon>
    </lineage>
</organism>
<name>A0A6I3NCQ0_9FIRM</name>
<comment type="caution">
    <text evidence="1">The sequence shown here is derived from an EMBL/GenBank/DDBJ whole genome shotgun (WGS) entry which is preliminary data.</text>
</comment>
<reference evidence="1" key="1">
    <citation type="journal article" date="2019" name="Nat. Med.">
        <title>A library of human gut bacterial isolates paired with longitudinal multiomics data enables mechanistic microbiome research.</title>
        <authorList>
            <person name="Poyet M."/>
            <person name="Groussin M."/>
            <person name="Gibbons S.M."/>
            <person name="Avila-Pacheco J."/>
            <person name="Jiang X."/>
            <person name="Kearney S.M."/>
            <person name="Perrotta A.R."/>
            <person name="Berdy B."/>
            <person name="Zhao S."/>
            <person name="Lieberman T.D."/>
            <person name="Swanson P.K."/>
            <person name="Smith M."/>
            <person name="Roesemann S."/>
            <person name="Alexander J.E."/>
            <person name="Rich S.A."/>
            <person name="Livny J."/>
            <person name="Vlamakis H."/>
            <person name="Clish C."/>
            <person name="Bullock K."/>
            <person name="Deik A."/>
            <person name="Scott J."/>
            <person name="Pierce K.A."/>
            <person name="Xavier R.J."/>
            <person name="Alm E.J."/>
        </authorList>
    </citation>
    <scope>NUCLEOTIDE SEQUENCE</scope>
    <source>
        <strain evidence="1">BIOML-A179</strain>
    </source>
</reference>
<dbReference type="PANTHER" id="PTHR33293">
    <property type="entry name" value="INSERTION ELEMENT IS1 1 PROTEIN INSB-RELATED"/>
    <property type="match status" value="1"/>
</dbReference>
<dbReference type="PANTHER" id="PTHR33293:SF1">
    <property type="entry name" value="INSERTION ELEMENT IS1 1 PROTEIN INSB-RELATED"/>
    <property type="match status" value="1"/>
</dbReference>
<gene>
    <name evidence="1" type="ORF">GMA64_01860</name>
</gene>
<dbReference type="InterPro" id="IPR051354">
    <property type="entry name" value="Transposase_27_IS1"/>
</dbReference>
<dbReference type="SMART" id="SM01126">
    <property type="entry name" value="DDE_Tnp_IS1595"/>
    <property type="match status" value="1"/>
</dbReference>
<dbReference type="AlphaFoldDB" id="A0A6I3NCQ0"/>
<dbReference type="EMBL" id="WMQV01000002">
    <property type="protein sequence ID" value="MTL93263.1"/>
    <property type="molecule type" value="Genomic_DNA"/>
</dbReference>
<evidence type="ECO:0000313" key="1">
    <source>
        <dbReference type="EMBL" id="MTL93263.1"/>
    </source>
</evidence>
<protein>
    <submittedName>
        <fullName evidence="1">IS1595 family transposase</fullName>
    </submittedName>
</protein>
<accession>A0A6I3NCQ0</accession>
<dbReference type="RefSeq" id="WP_129821305.1">
    <property type="nucleotide sequence ID" value="NZ_JAMQUV010000032.1"/>
</dbReference>